<protein>
    <recommendedName>
        <fullName evidence="9">Heparinase</fullName>
    </recommendedName>
</protein>
<dbReference type="Pfam" id="PF07940">
    <property type="entry name" value="Hepar_II_III_C"/>
    <property type="match status" value="1"/>
</dbReference>
<evidence type="ECO:0000313" key="8">
    <source>
        <dbReference type="Proteomes" id="UP001500067"/>
    </source>
</evidence>
<evidence type="ECO:0000256" key="4">
    <source>
        <dbReference type="ARBA" id="ARBA00023239"/>
    </source>
</evidence>
<sequence length="628" mass="73507">MITKLKRIIDLVRNMGWRWAAFRAKHELLRRTGLLKKRFPADPPFHRYITLDEWRKSTHRFFFHSRDTLTIPRRPDEGLAVAFRHLEQGKLLLFNSVLADLGPDHDWVTNPDNGYRYDVSKHWTEIPDYSATAGDIKYVWERSRFSYLYDIIRYDHHFGEDHSQMVFDDMLSWIGSNPVNRGPNYRCSQEMSLRVLNWTFALHFYRHSPALTEEVFDQVQHTIYWHLHHIYHNIDFSRIAVRNNHAITETLTLYLGGLLYPSLPGAAVWKERGKAWFEEEVAYQVYKDGTFLQFSMNYHRVVVQLLTWGIVLADKNGERFADVVYDRARNSVRFLRTCMVDENGWLPNYGANDGALFFKLSNAHYRDYRSQLHALAAALGLDAGIDGSHEDRSWYGIDKLTTQQWHPGNGLHSFYWGGYYIIREPHTLTFIRCGNHKDRPSQADNLHIDVWHNGENILTDAGSYKYNTDAATIRYFSGTRSHNTVMVDDNDQMLKGGRFIWYHWTQSRGVEMTEDAGSYKFTGRISAFRHLHKRIRHQRTIVKEKGRPYWTVTDELLCVPAKMSMRQLWHVPLPLTHKVRIRAEGDDGVAMLPAKYDGWSSSLYGAKEPTDEYCFTTAGRVIKTVVEL</sequence>
<feature type="domain" description="Heparinase II/III-like C-terminal" evidence="5">
    <location>
        <begin position="408"/>
        <end position="604"/>
    </location>
</feature>
<reference evidence="8" key="1">
    <citation type="journal article" date="2019" name="Int. J. Syst. Evol. Microbiol.">
        <title>The Global Catalogue of Microorganisms (GCM) 10K type strain sequencing project: providing services to taxonomists for standard genome sequencing and annotation.</title>
        <authorList>
            <consortium name="The Broad Institute Genomics Platform"/>
            <consortium name="The Broad Institute Genome Sequencing Center for Infectious Disease"/>
            <person name="Wu L."/>
            <person name="Ma J."/>
        </authorList>
    </citation>
    <scope>NUCLEOTIDE SEQUENCE [LARGE SCALE GENOMIC DNA]</scope>
    <source>
        <strain evidence="8">JCM 32105</strain>
    </source>
</reference>
<evidence type="ECO:0000259" key="6">
    <source>
        <dbReference type="Pfam" id="PF16889"/>
    </source>
</evidence>
<dbReference type="Gene3D" id="2.70.98.70">
    <property type="match status" value="1"/>
</dbReference>
<keyword evidence="3" id="KW-0574">Periplasm</keyword>
<evidence type="ECO:0000313" key="7">
    <source>
        <dbReference type="EMBL" id="GAA4468230.1"/>
    </source>
</evidence>
<feature type="domain" description="Heparin-sulfate lyase N-terminal" evidence="6">
    <location>
        <begin position="129"/>
        <end position="317"/>
    </location>
</feature>
<keyword evidence="8" id="KW-1185">Reference proteome</keyword>
<dbReference type="PANTHER" id="PTHR39210">
    <property type="entry name" value="HEPARIN-SULFATE LYASE"/>
    <property type="match status" value="1"/>
</dbReference>
<comment type="caution">
    <text evidence="7">The sequence shown here is derived from an EMBL/GenBank/DDBJ whole genome shotgun (WGS) entry which is preliminary data.</text>
</comment>
<dbReference type="SUPFAM" id="SSF48230">
    <property type="entry name" value="Chondroitin AC/alginate lyase"/>
    <property type="match status" value="1"/>
</dbReference>
<evidence type="ECO:0000259" key="5">
    <source>
        <dbReference type="Pfam" id="PF07940"/>
    </source>
</evidence>
<dbReference type="InterPro" id="IPR031680">
    <property type="entry name" value="Hepar_II_III_N"/>
</dbReference>
<dbReference type="RefSeq" id="WP_345083797.1">
    <property type="nucleotide sequence ID" value="NZ_BAABFA010000019.1"/>
</dbReference>
<evidence type="ECO:0000256" key="2">
    <source>
        <dbReference type="ARBA" id="ARBA00022729"/>
    </source>
</evidence>
<dbReference type="Pfam" id="PF16889">
    <property type="entry name" value="Hepar_II_III_N"/>
    <property type="match status" value="1"/>
</dbReference>
<dbReference type="InterPro" id="IPR012480">
    <property type="entry name" value="Hepar_II_III_C"/>
</dbReference>
<keyword evidence="2" id="KW-0732">Signal</keyword>
<evidence type="ECO:0000256" key="1">
    <source>
        <dbReference type="ARBA" id="ARBA00004418"/>
    </source>
</evidence>
<proteinExistence type="predicted"/>
<organism evidence="7 8">
    <name type="scientific">Nemorincola caseinilytica</name>
    <dbReference type="NCBI Taxonomy" id="2054315"/>
    <lineage>
        <taxon>Bacteria</taxon>
        <taxon>Pseudomonadati</taxon>
        <taxon>Bacteroidota</taxon>
        <taxon>Chitinophagia</taxon>
        <taxon>Chitinophagales</taxon>
        <taxon>Chitinophagaceae</taxon>
        <taxon>Nemorincola</taxon>
    </lineage>
</organism>
<keyword evidence="4" id="KW-0456">Lyase</keyword>
<accession>A0ABP8NJ66</accession>
<dbReference type="Gene3D" id="1.50.10.100">
    <property type="entry name" value="Chondroitin AC/alginate lyase"/>
    <property type="match status" value="1"/>
</dbReference>
<gene>
    <name evidence="7" type="ORF">GCM10023093_25420</name>
</gene>
<dbReference type="Proteomes" id="UP001500067">
    <property type="component" value="Unassembled WGS sequence"/>
</dbReference>
<dbReference type="PANTHER" id="PTHR39210:SF1">
    <property type="entry name" value="HEPARIN-SULFATE LYASE"/>
    <property type="match status" value="1"/>
</dbReference>
<dbReference type="InterPro" id="IPR008929">
    <property type="entry name" value="Chondroitin_lyas"/>
</dbReference>
<name>A0ABP8NJ66_9BACT</name>
<evidence type="ECO:0008006" key="9">
    <source>
        <dbReference type="Google" id="ProtNLM"/>
    </source>
</evidence>
<comment type="subcellular location">
    <subcellularLocation>
        <location evidence="1">Periplasm</location>
    </subcellularLocation>
</comment>
<evidence type="ECO:0000256" key="3">
    <source>
        <dbReference type="ARBA" id="ARBA00022764"/>
    </source>
</evidence>
<dbReference type="EMBL" id="BAABFA010000019">
    <property type="protein sequence ID" value="GAA4468230.1"/>
    <property type="molecule type" value="Genomic_DNA"/>
</dbReference>